<sequence length="337" mass="38902">MTPSWLSHLMHLIGQESSGYENLAPIKAGPPGEECETLEDLHNYVSKRQNAAQEFNVLEAEIEEYYKDRYEGDPHFVCISALQELFIKNKWMENPKGRKDEKDERDDMKMRVQEEWYHKYLKVLFAALNVFLGTIIQLGLLIGVGSEHFWADADKEISTRFFLFVCGCASLAFVAQASTEFRECWDMNVVILTGNLQCRLACWVLVLLPKFAFAFAFNFCAPLLFLDATQKTDIILNCTGLLFMLQVDNDFFKAYGGKLHEQDLKALVSRVRHENYPVSKAYMDPKTENKKLQYAKEHECSRIWRTVLSTCLSTGIAFSGFCWFKYFVFQKKVSQGN</sequence>
<evidence type="ECO:0000313" key="3">
    <source>
        <dbReference type="EMBL" id="CAK9086560.1"/>
    </source>
</evidence>
<feature type="transmembrane region" description="Helical" evidence="2">
    <location>
        <begin position="303"/>
        <end position="324"/>
    </location>
</feature>
<accession>A0ABP0QGI3</accession>
<organism evidence="3 4">
    <name type="scientific">Durusdinium trenchii</name>
    <dbReference type="NCBI Taxonomy" id="1381693"/>
    <lineage>
        <taxon>Eukaryota</taxon>
        <taxon>Sar</taxon>
        <taxon>Alveolata</taxon>
        <taxon>Dinophyceae</taxon>
        <taxon>Suessiales</taxon>
        <taxon>Symbiodiniaceae</taxon>
        <taxon>Durusdinium</taxon>
    </lineage>
</organism>
<keyword evidence="2" id="KW-0472">Membrane</keyword>
<feature type="transmembrane region" description="Helical" evidence="2">
    <location>
        <begin position="200"/>
        <end position="225"/>
    </location>
</feature>
<keyword evidence="2" id="KW-0812">Transmembrane</keyword>
<evidence type="ECO:0000313" key="4">
    <source>
        <dbReference type="Proteomes" id="UP001642484"/>
    </source>
</evidence>
<keyword evidence="1" id="KW-0175">Coiled coil</keyword>
<evidence type="ECO:0008006" key="5">
    <source>
        <dbReference type="Google" id="ProtNLM"/>
    </source>
</evidence>
<gene>
    <name evidence="3" type="ORF">CCMP2556_LOCUS41926</name>
</gene>
<comment type="caution">
    <text evidence="3">The sequence shown here is derived from an EMBL/GenBank/DDBJ whole genome shotgun (WGS) entry which is preliminary data.</text>
</comment>
<dbReference type="Proteomes" id="UP001642484">
    <property type="component" value="Unassembled WGS sequence"/>
</dbReference>
<keyword evidence="2" id="KW-1133">Transmembrane helix</keyword>
<evidence type="ECO:0000256" key="1">
    <source>
        <dbReference type="SAM" id="Coils"/>
    </source>
</evidence>
<feature type="transmembrane region" description="Helical" evidence="2">
    <location>
        <begin position="161"/>
        <end position="179"/>
    </location>
</feature>
<dbReference type="EMBL" id="CAXAMN010024417">
    <property type="protein sequence ID" value="CAK9086560.1"/>
    <property type="molecule type" value="Genomic_DNA"/>
</dbReference>
<protein>
    <recommendedName>
        <fullName evidence="5">Transmembrane protein</fullName>
    </recommendedName>
</protein>
<evidence type="ECO:0000256" key="2">
    <source>
        <dbReference type="SAM" id="Phobius"/>
    </source>
</evidence>
<keyword evidence="4" id="KW-1185">Reference proteome</keyword>
<feature type="coiled-coil region" evidence="1">
    <location>
        <begin position="41"/>
        <end position="68"/>
    </location>
</feature>
<proteinExistence type="predicted"/>
<feature type="transmembrane region" description="Helical" evidence="2">
    <location>
        <begin position="120"/>
        <end position="141"/>
    </location>
</feature>
<name>A0ABP0QGI3_9DINO</name>
<reference evidence="3 4" key="1">
    <citation type="submission" date="2024-02" db="EMBL/GenBank/DDBJ databases">
        <authorList>
            <person name="Chen Y."/>
            <person name="Shah S."/>
            <person name="Dougan E. K."/>
            <person name="Thang M."/>
            <person name="Chan C."/>
        </authorList>
    </citation>
    <scope>NUCLEOTIDE SEQUENCE [LARGE SCALE GENOMIC DNA]</scope>
</reference>